<sequence length="115" mass="11244">MSVSSSEIRLTRSSWDIAGPSPASRPVRLRTWTSRSGVAPARRRPGPGSTATAAPPGAAPPGAAPPGGAPPGAGPPGADPPGGAGPPPDAIDIPHTPPRCLRPAPPAVRSICSAC</sequence>
<dbReference type="AlphaFoldDB" id="A0A345NLC9"/>
<dbReference type="EMBL" id="CP031229">
    <property type="protein sequence ID" value="AXH95837.1"/>
    <property type="molecule type" value="Genomic_DNA"/>
</dbReference>
<dbReference type="Proteomes" id="UP000253790">
    <property type="component" value="Chromosome"/>
</dbReference>
<gene>
    <name evidence="2" type="ORF">DV701_06575</name>
</gene>
<evidence type="ECO:0000256" key="1">
    <source>
        <dbReference type="SAM" id="MobiDB-lite"/>
    </source>
</evidence>
<keyword evidence="3" id="KW-1185">Reference proteome</keyword>
<feature type="compositionally biased region" description="Polar residues" evidence="1">
    <location>
        <begin position="1"/>
        <end position="14"/>
    </location>
</feature>
<name>A0A345NLC9_9MICO</name>
<dbReference type="KEGG" id="orn:DV701_06575"/>
<proteinExistence type="predicted"/>
<reference evidence="2 3" key="1">
    <citation type="submission" date="2018-07" db="EMBL/GenBank/DDBJ databases">
        <title>Complete genome sequencing of Ornithinimicrobium sp. AMA3305.</title>
        <authorList>
            <person name="Bae J.-W."/>
        </authorList>
    </citation>
    <scope>NUCLEOTIDE SEQUENCE [LARGE SCALE GENOMIC DNA]</scope>
    <source>
        <strain evidence="2 3">AMA3305</strain>
    </source>
</reference>
<protein>
    <submittedName>
        <fullName evidence="2">Uncharacterized protein</fullName>
    </submittedName>
</protein>
<organism evidence="2 3">
    <name type="scientific">Ornithinimicrobium avium</name>
    <dbReference type="NCBI Taxonomy" id="2283195"/>
    <lineage>
        <taxon>Bacteria</taxon>
        <taxon>Bacillati</taxon>
        <taxon>Actinomycetota</taxon>
        <taxon>Actinomycetes</taxon>
        <taxon>Micrococcales</taxon>
        <taxon>Ornithinimicrobiaceae</taxon>
        <taxon>Ornithinimicrobium</taxon>
    </lineage>
</organism>
<feature type="compositionally biased region" description="Low complexity" evidence="1">
    <location>
        <begin position="46"/>
        <end position="56"/>
    </location>
</feature>
<accession>A0A345NLC9</accession>
<evidence type="ECO:0000313" key="3">
    <source>
        <dbReference type="Proteomes" id="UP000253790"/>
    </source>
</evidence>
<feature type="region of interest" description="Disordered" evidence="1">
    <location>
        <begin position="1"/>
        <end position="106"/>
    </location>
</feature>
<feature type="compositionally biased region" description="Pro residues" evidence="1">
    <location>
        <begin position="57"/>
        <end position="89"/>
    </location>
</feature>
<evidence type="ECO:0000313" key="2">
    <source>
        <dbReference type="EMBL" id="AXH95837.1"/>
    </source>
</evidence>